<dbReference type="Gene3D" id="3.40.190.10">
    <property type="entry name" value="Periplasmic binding protein-like II"/>
    <property type="match status" value="2"/>
</dbReference>
<evidence type="ECO:0000256" key="1">
    <source>
        <dbReference type="ARBA" id="ARBA00004418"/>
    </source>
</evidence>
<evidence type="ECO:0000256" key="2">
    <source>
        <dbReference type="ARBA" id="ARBA00008520"/>
    </source>
</evidence>
<feature type="signal peptide" evidence="3">
    <location>
        <begin position="1"/>
        <end position="25"/>
    </location>
</feature>
<dbReference type="PANTHER" id="PTHR43649">
    <property type="entry name" value="ARABINOSE-BINDING PROTEIN-RELATED"/>
    <property type="match status" value="1"/>
</dbReference>
<evidence type="ECO:0000313" key="5">
    <source>
        <dbReference type="Proteomes" id="UP000240892"/>
    </source>
</evidence>
<dbReference type="RefSeq" id="WP_106930443.1">
    <property type="nucleotide sequence ID" value="NZ_CABMMU010000026.1"/>
</dbReference>
<protein>
    <submittedName>
        <fullName evidence="4">Sugar ABC transporter substrate-binding protein</fullName>
    </submittedName>
</protein>
<comment type="subcellular location">
    <subcellularLocation>
        <location evidence="1">Periplasm</location>
    </subcellularLocation>
</comment>
<dbReference type="Pfam" id="PF01547">
    <property type="entry name" value="SBP_bac_1"/>
    <property type="match status" value="1"/>
</dbReference>
<dbReference type="InterPro" id="IPR006059">
    <property type="entry name" value="SBP"/>
</dbReference>
<proteinExistence type="inferred from homology"/>
<reference evidence="4 5" key="1">
    <citation type="submission" date="2018-03" db="EMBL/GenBank/DDBJ databases">
        <title>First report of an OXA-48+CTX-M-M-producing Kluyvera ascorbata clone recovered from patients admitted in a University Hospital in Madrid, Spain.</title>
        <authorList>
            <person name="Hernandez-Garcia M."/>
            <person name="Leon-Sampedro R."/>
            <person name="Perez-Viso B."/>
            <person name="Morosini M.I."/>
            <person name="Lopez-Fresnena N."/>
            <person name="Coque T.M."/>
            <person name="Bonten M."/>
            <person name="Malhotra-Kumar S."/>
            <person name="Ruiz-Garbajosa P."/>
            <person name="Canton R."/>
        </authorList>
    </citation>
    <scope>NUCLEOTIDE SEQUENCE [LARGE SCALE GENOMIC DNA]</scope>
    <source>
        <strain evidence="4 5">KA2</strain>
    </source>
</reference>
<name>A0A2T2XWH8_9ENTR</name>
<comment type="similarity">
    <text evidence="2">Belongs to the bacterial solute-binding protein 1 family.</text>
</comment>
<dbReference type="InterPro" id="IPR050490">
    <property type="entry name" value="Bact_solute-bd_prot1"/>
</dbReference>
<dbReference type="PANTHER" id="PTHR43649:SF11">
    <property type="entry name" value="ABC TRANSPORTER SUBSTRATE-BINDING PROTEIN YESO-RELATED"/>
    <property type="match status" value="1"/>
</dbReference>
<evidence type="ECO:0000313" key="4">
    <source>
        <dbReference type="EMBL" id="PSR44649.1"/>
    </source>
</evidence>
<dbReference type="Proteomes" id="UP000240892">
    <property type="component" value="Unassembled WGS sequence"/>
</dbReference>
<keyword evidence="5" id="KW-1185">Reference proteome</keyword>
<gene>
    <name evidence="4" type="ORF">C8256_22020</name>
</gene>
<evidence type="ECO:0000256" key="3">
    <source>
        <dbReference type="SAM" id="SignalP"/>
    </source>
</evidence>
<dbReference type="AlphaFoldDB" id="A0A2T2XWH8"/>
<accession>A0A2T2XWH8</accession>
<dbReference type="EMBL" id="PYHO01000026">
    <property type="protein sequence ID" value="PSR44649.1"/>
    <property type="molecule type" value="Genomic_DNA"/>
</dbReference>
<organism evidence="4 5">
    <name type="scientific">Kluyvera genomosp. 2</name>
    <dbReference type="NCBI Taxonomy" id="2774054"/>
    <lineage>
        <taxon>Bacteria</taxon>
        <taxon>Pseudomonadati</taxon>
        <taxon>Pseudomonadota</taxon>
        <taxon>Gammaproteobacteria</taxon>
        <taxon>Enterobacterales</taxon>
        <taxon>Enterobacteriaceae</taxon>
        <taxon>Kluyvera</taxon>
    </lineage>
</organism>
<sequence length="429" mass="48177">MKNMRLKALCLVLGAGMLWPAVGQSATELRMSWWGGNQRHQATTEAIKAFEAQNPDVKINTEPSGWDGYLSRLSTQLAGNTEPDVMQINWNWLVMFSKNGDGFYDINRQSANIDLSQFSSQGKQLVTMNGKLNGVPVAMTGRSMYYNPELWKKAGVAYPQTWEQMIAAGPAFKNTLGDDYYPFILANHDTTIMTFLNSYMVQKYNIPMIDPQKKAFTYSREQWLDYFGMYKKLVDNHVIPSMKYLSAFGKANAWEIKPWLDGKIGGVHTWSTDGTFAGSLRAPAHLEVGPYPMLPGATDAGIFFKPAMMFSIGKNSKHPELAAKLINFLLNDPQGIKAMGLQRGVPLSAEAVKVLQQDGVLDNSQIQVQGLAQVDQLMGKIEPSPWFENPQLLSYFLDAVQRYDYGQLTLEQLADEFPQRAQRVLKKIM</sequence>
<keyword evidence="3" id="KW-0732">Signal</keyword>
<feature type="chain" id="PRO_5015703363" evidence="3">
    <location>
        <begin position="26"/>
        <end position="429"/>
    </location>
</feature>
<comment type="caution">
    <text evidence="4">The sequence shown here is derived from an EMBL/GenBank/DDBJ whole genome shotgun (WGS) entry which is preliminary data.</text>
</comment>
<dbReference type="GO" id="GO:0030288">
    <property type="term" value="C:outer membrane-bounded periplasmic space"/>
    <property type="evidence" value="ECO:0007669"/>
    <property type="project" value="UniProtKB-ARBA"/>
</dbReference>
<dbReference type="SUPFAM" id="SSF53850">
    <property type="entry name" value="Periplasmic binding protein-like II"/>
    <property type="match status" value="1"/>
</dbReference>